<dbReference type="Pfam" id="PF06551">
    <property type="entry name" value="DUF1120"/>
    <property type="match status" value="1"/>
</dbReference>
<name>A0A1V2KCG7_PSECE</name>
<feature type="chain" id="PRO_5010701978" description="DUF1120 domain-containing protein" evidence="1">
    <location>
        <begin position="23"/>
        <end position="206"/>
    </location>
</feature>
<dbReference type="OrthoDB" id="6602106at2"/>
<dbReference type="RefSeq" id="WP_076951282.1">
    <property type="nucleotide sequence ID" value="NZ_MNPW01000004.1"/>
</dbReference>
<feature type="signal peptide" evidence="1">
    <location>
        <begin position="1"/>
        <end position="22"/>
    </location>
</feature>
<dbReference type="InterPro" id="IPR010546">
    <property type="entry name" value="DUF1120"/>
</dbReference>
<comment type="caution">
    <text evidence="2">The sequence shown here is derived from an EMBL/GenBank/DDBJ whole genome shotgun (WGS) entry which is preliminary data.</text>
</comment>
<evidence type="ECO:0008006" key="4">
    <source>
        <dbReference type="Google" id="ProtNLM"/>
    </source>
</evidence>
<evidence type="ECO:0000256" key="1">
    <source>
        <dbReference type="SAM" id="SignalP"/>
    </source>
</evidence>
<organism evidence="2 3">
    <name type="scientific">Pseudomonas cedrina subsp. cedrina</name>
    <dbReference type="NCBI Taxonomy" id="76762"/>
    <lineage>
        <taxon>Bacteria</taxon>
        <taxon>Pseudomonadati</taxon>
        <taxon>Pseudomonadota</taxon>
        <taxon>Gammaproteobacteria</taxon>
        <taxon>Pseudomonadales</taxon>
        <taxon>Pseudomonadaceae</taxon>
        <taxon>Pseudomonas</taxon>
    </lineage>
</organism>
<proteinExistence type="predicted"/>
<sequence>MRITFTTLTGALLLTVSGGTFAASSVDLSVKGMITPSACTPGLSNGGLVDIGKLSAKDLNVDRMTRIKEQKLQLSVTCDAPTVMALESKDNRPGSEYDNRGNFGLGLINGTQKLGSMELSLVSPVADGVPVRAIESLDQGASWAGNSWLMPNNLLSVANTTAAAPIAVQLMTADLRISGLIAPTNTLTLDNEVAIDGSVTLTVKYL</sequence>
<evidence type="ECO:0000313" key="3">
    <source>
        <dbReference type="Proteomes" id="UP000189295"/>
    </source>
</evidence>
<keyword evidence="1" id="KW-0732">Signal</keyword>
<evidence type="ECO:0000313" key="2">
    <source>
        <dbReference type="EMBL" id="ONH55204.1"/>
    </source>
</evidence>
<dbReference type="EMBL" id="MNPW01000004">
    <property type="protein sequence ID" value="ONH55204.1"/>
    <property type="molecule type" value="Genomic_DNA"/>
</dbReference>
<dbReference type="Proteomes" id="UP000189295">
    <property type="component" value="Unassembled WGS sequence"/>
</dbReference>
<dbReference type="AlphaFoldDB" id="A0A1V2KCG7"/>
<gene>
    <name evidence="2" type="ORF">BLL36_09890</name>
</gene>
<reference evidence="2 3" key="1">
    <citation type="submission" date="2016-10" db="EMBL/GenBank/DDBJ databases">
        <title>Pseudomonas lactis sp. nov. and Pseudomonas paralactis sp. nov., isolated from bovine raw milk.</title>
        <authorList>
            <person name="Von Neubeck M."/>
            <person name="Huptas C."/>
            <person name="Glueck C."/>
            <person name="Krewinkel M."/>
            <person name="Stoeckel M."/>
            <person name="Stressler T."/>
            <person name="Fischer L."/>
            <person name="Hinrichs J."/>
            <person name="Scherer S."/>
            <person name="Wenning M."/>
        </authorList>
    </citation>
    <scope>NUCLEOTIDE SEQUENCE [LARGE SCALE GENOMIC DNA]</scope>
    <source>
        <strain evidence="2 3">DSM 17516</strain>
    </source>
</reference>
<protein>
    <recommendedName>
        <fullName evidence="4">DUF1120 domain-containing protein</fullName>
    </recommendedName>
</protein>
<accession>A0A1V2KCG7</accession>